<feature type="region of interest" description="Disordered" evidence="1">
    <location>
        <begin position="71"/>
        <end position="137"/>
    </location>
</feature>
<name>A0A4C1YFW9_EUMVA</name>
<protein>
    <submittedName>
        <fullName evidence="2">Uncharacterized protein</fullName>
    </submittedName>
</protein>
<keyword evidence="3" id="KW-1185">Reference proteome</keyword>
<dbReference type="AlphaFoldDB" id="A0A4C1YFW9"/>
<organism evidence="2 3">
    <name type="scientific">Eumeta variegata</name>
    <name type="common">Bagworm moth</name>
    <name type="synonym">Eumeta japonica</name>
    <dbReference type="NCBI Taxonomy" id="151549"/>
    <lineage>
        <taxon>Eukaryota</taxon>
        <taxon>Metazoa</taxon>
        <taxon>Ecdysozoa</taxon>
        <taxon>Arthropoda</taxon>
        <taxon>Hexapoda</taxon>
        <taxon>Insecta</taxon>
        <taxon>Pterygota</taxon>
        <taxon>Neoptera</taxon>
        <taxon>Endopterygota</taxon>
        <taxon>Lepidoptera</taxon>
        <taxon>Glossata</taxon>
        <taxon>Ditrysia</taxon>
        <taxon>Tineoidea</taxon>
        <taxon>Psychidae</taxon>
        <taxon>Oiketicinae</taxon>
        <taxon>Eumeta</taxon>
    </lineage>
</organism>
<comment type="caution">
    <text evidence="2">The sequence shown here is derived from an EMBL/GenBank/DDBJ whole genome shotgun (WGS) entry which is preliminary data.</text>
</comment>
<feature type="compositionally biased region" description="Basic and acidic residues" evidence="1">
    <location>
        <begin position="98"/>
        <end position="108"/>
    </location>
</feature>
<dbReference type="EMBL" id="BGZK01001233">
    <property type="protein sequence ID" value="GBP75046.1"/>
    <property type="molecule type" value="Genomic_DNA"/>
</dbReference>
<evidence type="ECO:0000313" key="3">
    <source>
        <dbReference type="Proteomes" id="UP000299102"/>
    </source>
</evidence>
<proteinExistence type="predicted"/>
<evidence type="ECO:0000256" key="1">
    <source>
        <dbReference type="SAM" id="MobiDB-lite"/>
    </source>
</evidence>
<evidence type="ECO:0000313" key="2">
    <source>
        <dbReference type="EMBL" id="GBP75046.1"/>
    </source>
</evidence>
<gene>
    <name evidence="2" type="ORF">EVAR_21811_1</name>
</gene>
<reference evidence="2 3" key="1">
    <citation type="journal article" date="2019" name="Commun. Biol.">
        <title>The bagworm genome reveals a unique fibroin gene that provides high tensile strength.</title>
        <authorList>
            <person name="Kono N."/>
            <person name="Nakamura H."/>
            <person name="Ohtoshi R."/>
            <person name="Tomita M."/>
            <person name="Numata K."/>
            <person name="Arakawa K."/>
        </authorList>
    </citation>
    <scope>NUCLEOTIDE SEQUENCE [LARGE SCALE GENOMIC DNA]</scope>
</reference>
<dbReference type="Proteomes" id="UP000299102">
    <property type="component" value="Unassembled WGS sequence"/>
</dbReference>
<accession>A0A4C1YFW9</accession>
<sequence>MSRYHAAHDLIEITNTLPVSWVRMEYGERNGLIDKSVKMKGNITVNARVFSTIKIDIRPLDVPYVNYQSRKLRNRKKGEPANKVKTKRNGSSQTEAPVKCRPESDREMAAVIADAAPEASETSSTTKAYQREHVIDS</sequence>